<evidence type="ECO:0000259" key="11">
    <source>
        <dbReference type="Pfam" id="PF07685"/>
    </source>
</evidence>
<comment type="pathway">
    <text evidence="2">Cofactor biosynthesis; adenosylcobalamin biosynthesis.</text>
</comment>
<dbReference type="PROSITE" id="PS51274">
    <property type="entry name" value="GATASE_COBBQ"/>
    <property type="match status" value="1"/>
</dbReference>
<evidence type="ECO:0000256" key="9">
    <source>
        <dbReference type="ARBA" id="ARBA00022962"/>
    </source>
</evidence>
<evidence type="ECO:0000256" key="6">
    <source>
        <dbReference type="ARBA" id="ARBA00022741"/>
    </source>
</evidence>
<feature type="domain" description="CobQ/CobB/MinD/ParA nucleotide binding" evidence="10">
    <location>
        <begin position="21"/>
        <end position="198"/>
    </location>
</feature>
<name>A0A7R6SWH1_9GAMM</name>
<evidence type="ECO:0000256" key="3">
    <source>
        <dbReference type="ARBA" id="ARBA00006205"/>
    </source>
</evidence>
<dbReference type="InterPro" id="IPR029062">
    <property type="entry name" value="Class_I_gatase-like"/>
</dbReference>
<dbReference type="GO" id="GO:0043802">
    <property type="term" value="F:hydrogenobyrinic acid a,c-diamide synthase (glutamine-hydrolysing) activity"/>
    <property type="evidence" value="ECO:0007669"/>
    <property type="project" value="UniProtKB-EC"/>
</dbReference>
<evidence type="ECO:0000256" key="1">
    <source>
        <dbReference type="ARBA" id="ARBA00001946"/>
    </source>
</evidence>
<keyword evidence="9" id="KW-0315">Glutamine amidotransferase</keyword>
<dbReference type="Pfam" id="PF07685">
    <property type="entry name" value="GATase_3"/>
    <property type="match status" value="1"/>
</dbReference>
<dbReference type="InterPro" id="IPR011698">
    <property type="entry name" value="GATase_3"/>
</dbReference>
<dbReference type="InterPro" id="IPR004484">
    <property type="entry name" value="CbiA/CobB_synth"/>
</dbReference>
<gene>
    <name evidence="12" type="primary">cobB-cbiA</name>
    <name evidence="12" type="ORF">NEJAP_1825</name>
</gene>
<dbReference type="SUPFAM" id="SSF52317">
    <property type="entry name" value="Class I glutamine amidotransferase-like"/>
    <property type="match status" value="1"/>
</dbReference>
<dbReference type="Proteomes" id="UP000595332">
    <property type="component" value="Chromosome"/>
</dbReference>
<proteinExistence type="inferred from homology"/>
<dbReference type="EMBL" id="AP014546">
    <property type="protein sequence ID" value="BBB29775.1"/>
    <property type="molecule type" value="Genomic_DNA"/>
</dbReference>
<dbReference type="Gene3D" id="3.40.50.300">
    <property type="entry name" value="P-loop containing nucleotide triphosphate hydrolases"/>
    <property type="match status" value="2"/>
</dbReference>
<dbReference type="NCBIfam" id="NF002204">
    <property type="entry name" value="PRK01077.1"/>
    <property type="match status" value="1"/>
</dbReference>
<dbReference type="AlphaFoldDB" id="A0A7R6SWH1"/>
<dbReference type="CDD" id="cd03130">
    <property type="entry name" value="GATase1_CobB"/>
    <property type="match status" value="1"/>
</dbReference>
<evidence type="ECO:0000256" key="4">
    <source>
        <dbReference type="ARBA" id="ARBA00022573"/>
    </source>
</evidence>
<keyword evidence="7" id="KW-0067">ATP-binding</keyword>
<dbReference type="SUPFAM" id="SSF52540">
    <property type="entry name" value="P-loop containing nucleoside triphosphate hydrolases"/>
    <property type="match status" value="1"/>
</dbReference>
<evidence type="ECO:0000259" key="10">
    <source>
        <dbReference type="Pfam" id="PF01656"/>
    </source>
</evidence>
<accession>A0A7R6SWH1</accession>
<keyword evidence="8" id="KW-0460">Magnesium</keyword>
<dbReference type="GO" id="GO:0005524">
    <property type="term" value="F:ATP binding"/>
    <property type="evidence" value="ECO:0007669"/>
    <property type="project" value="UniProtKB-KW"/>
</dbReference>
<dbReference type="KEGG" id="njp:NEJAP_1825"/>
<dbReference type="CDD" id="cd05388">
    <property type="entry name" value="CobB_N"/>
    <property type="match status" value="1"/>
</dbReference>
<sequence length="454" mass="48887">MSDQLLQSSSSNNAILCPALFICAPASGQGKTTVTAALARLHRNAGRKVVVFKTGPDFLDPMILEIASGEPVNALDLWMVGENRSRALLHDAAKRADLILIEGVMGLFDGKPSGADLARLFGVPVLAVIDGSAMAQTFAAIAHGLATFQDDMPFSGVLANRLGSDRHAEILRDSLPESIRWYGGIKRSKDVELPSRHLGLLQSNEISDLDKRLNTAAQMISTTGASELPPAICFEANPLPTDTTKNSDDLPRQLSPALAGVRIGIAKDEAFSFIYPANITLLRQLGAQVVFFSPLEDQALPDVDSVYLPGGYPELFTQKLAANDAMKQAIKAHVAANKPLIAECGGMIYLAQSLTDLNGNVEPMLGLLKGKVTMQPRLTALAMQSVALPEGTLRGHTYHHSSFETDEIADYQGLCPNYARTSEAVYRKGNLYASYIHHYFPSAVDACIALFKPE</sequence>
<dbReference type="Pfam" id="PF01656">
    <property type="entry name" value="CbiA"/>
    <property type="match status" value="1"/>
</dbReference>
<comment type="similarity">
    <text evidence="3">Belongs to the CobB/CobQ family. CobQ subfamily.</text>
</comment>
<dbReference type="PANTHER" id="PTHR43873:SF1">
    <property type="entry name" value="COBYRINATE A,C-DIAMIDE SYNTHASE"/>
    <property type="match status" value="1"/>
</dbReference>
<dbReference type="InterPro" id="IPR002586">
    <property type="entry name" value="CobQ/CobB/MinD/ParA_Nub-bd_dom"/>
</dbReference>
<dbReference type="InterPro" id="IPR027417">
    <property type="entry name" value="P-loop_NTPase"/>
</dbReference>
<keyword evidence="4" id="KW-0169">Cobalamin biosynthesis</keyword>
<keyword evidence="5 12" id="KW-0436">Ligase</keyword>
<reference evidence="12 13" key="1">
    <citation type="journal article" date="2008" name="Int. J. Syst. Evol. Microbiol.">
        <title>Neptunomonas japonica sp. nov., an Osedax japonicus symbiont-like bacterium isolated from sediment adjacent to sperm whale carcasses off Kagoshima, Japan.</title>
        <authorList>
            <person name="Miyazaki M."/>
            <person name="Nogi Y."/>
            <person name="Fujiwara Y."/>
            <person name="Kawato M."/>
            <person name="Kubokawa K."/>
            <person name="Horikoshi K."/>
        </authorList>
    </citation>
    <scope>NUCLEOTIDE SEQUENCE [LARGE SCALE GENOMIC DNA]</scope>
    <source>
        <strain evidence="12 13">JAMM 1380</strain>
    </source>
</reference>
<dbReference type="EC" id="6.3.5.9" evidence="12"/>
<comment type="cofactor">
    <cofactor evidence="1">
        <name>Mg(2+)</name>
        <dbReference type="ChEBI" id="CHEBI:18420"/>
    </cofactor>
</comment>
<evidence type="ECO:0000256" key="7">
    <source>
        <dbReference type="ARBA" id="ARBA00022840"/>
    </source>
</evidence>
<evidence type="ECO:0000313" key="13">
    <source>
        <dbReference type="Proteomes" id="UP000595332"/>
    </source>
</evidence>
<dbReference type="NCBIfam" id="TIGR00379">
    <property type="entry name" value="cobB"/>
    <property type="match status" value="1"/>
</dbReference>
<dbReference type="Gene3D" id="3.40.50.880">
    <property type="match status" value="1"/>
</dbReference>
<dbReference type="GO" id="GO:0042242">
    <property type="term" value="F:cobyrinic acid a,c-diamide synthase activity"/>
    <property type="evidence" value="ECO:0007669"/>
    <property type="project" value="UniProtKB-EC"/>
</dbReference>
<keyword evidence="13" id="KW-1185">Reference proteome</keyword>
<evidence type="ECO:0000256" key="8">
    <source>
        <dbReference type="ARBA" id="ARBA00022842"/>
    </source>
</evidence>
<organism evidence="12 13">
    <name type="scientific">Neptunomonas japonica JAMM 1380</name>
    <dbReference type="NCBI Taxonomy" id="1441457"/>
    <lineage>
        <taxon>Bacteria</taxon>
        <taxon>Pseudomonadati</taxon>
        <taxon>Pseudomonadota</taxon>
        <taxon>Gammaproteobacteria</taxon>
        <taxon>Oceanospirillales</taxon>
        <taxon>Oceanospirillaceae</taxon>
        <taxon>Neptunomonas</taxon>
    </lineage>
</organism>
<dbReference type="PANTHER" id="PTHR43873">
    <property type="entry name" value="COBYRINATE A,C-DIAMIDE SYNTHASE"/>
    <property type="match status" value="1"/>
</dbReference>
<keyword evidence="6" id="KW-0547">Nucleotide-binding</keyword>
<evidence type="ECO:0000256" key="2">
    <source>
        <dbReference type="ARBA" id="ARBA00004953"/>
    </source>
</evidence>
<dbReference type="EC" id="6.3.5.11" evidence="12"/>
<dbReference type="RefSeq" id="WP_236591125.1">
    <property type="nucleotide sequence ID" value="NZ_AP014546.1"/>
</dbReference>
<evidence type="ECO:0000313" key="12">
    <source>
        <dbReference type="EMBL" id="BBB29775.1"/>
    </source>
</evidence>
<evidence type="ECO:0000256" key="5">
    <source>
        <dbReference type="ARBA" id="ARBA00022598"/>
    </source>
</evidence>
<dbReference type="GO" id="GO:0009236">
    <property type="term" value="P:cobalamin biosynthetic process"/>
    <property type="evidence" value="ECO:0007669"/>
    <property type="project" value="UniProtKB-KW"/>
</dbReference>
<protein>
    <submittedName>
        <fullName evidence="12">Cobyrinic acid a,c-diamide synthase</fullName>
        <ecNumber evidence="12">6.3.5.11</ecNumber>
        <ecNumber evidence="12">6.3.5.9</ecNumber>
    </submittedName>
</protein>
<feature type="domain" description="CobB/CobQ-like glutamine amidotransferase" evidence="11">
    <location>
        <begin position="262"/>
        <end position="441"/>
    </location>
</feature>